<evidence type="ECO:0000313" key="1">
    <source>
        <dbReference type="EMBL" id="WYF44990.1"/>
    </source>
</evidence>
<dbReference type="EMBL" id="CP149782">
    <property type="protein sequence ID" value="WYF44990.1"/>
    <property type="molecule type" value="Genomic_DNA"/>
</dbReference>
<name>A0AAU6Q3M9_9DEIO</name>
<proteinExistence type="predicted"/>
<reference evidence="1" key="1">
    <citation type="submission" date="2024-03" db="EMBL/GenBank/DDBJ databases">
        <title>Deinococcus weizhi sp. nov., isolated from human skin.</title>
        <authorList>
            <person name="Wei Z."/>
            <person name="Tian F."/>
            <person name="Yang C."/>
            <person name="Xin L.T."/>
            <person name="Wen Z.J."/>
            <person name="Lan K.C."/>
            <person name="Yu L."/>
            <person name="Zhe W."/>
            <person name="Dan F.D."/>
            <person name="Jun W."/>
            <person name="Rui Z."/>
            <person name="Yong X.J."/>
            <person name="Ting Y."/>
            <person name="Wei X."/>
            <person name="Xu Z.G."/>
            <person name="Xin Z."/>
            <person name="Dong F.G."/>
            <person name="Ni X.M."/>
            <person name="Zheng M.G."/>
            <person name="Chun Y."/>
            <person name="Qian W.X."/>
        </authorList>
    </citation>
    <scope>NUCLEOTIDE SEQUENCE</scope>
    <source>
        <strain evidence="1">VB142</strain>
    </source>
</reference>
<gene>
    <name evidence="1" type="ORF">WDJ50_02415</name>
</gene>
<accession>A0AAU6Q3M9</accession>
<protein>
    <submittedName>
        <fullName evidence="1">Uncharacterized protein</fullName>
    </submittedName>
</protein>
<organism evidence="1">
    <name type="scientific">Deinococcus sp. VB142</name>
    <dbReference type="NCBI Taxonomy" id="3112952"/>
    <lineage>
        <taxon>Bacteria</taxon>
        <taxon>Thermotogati</taxon>
        <taxon>Deinococcota</taxon>
        <taxon>Deinococci</taxon>
        <taxon>Deinococcales</taxon>
        <taxon>Deinococcaceae</taxon>
        <taxon>Deinococcus</taxon>
    </lineage>
</organism>
<sequence length="169" mass="19519">MNTAAFAKVIESASQSTSDRLIVGDMPGNQWLEIPVDGCAVVERSMFGVDFQLRFQPADEFKIPFYPEHVYWVSRGGISAGRLLLRVKVHRQSDSDIVVRFRSERNARTQMMRPLEFTVDPEFHEATSIADYTKQQFLIGFDAYDVHLKVMFPDDWERITKARAEAKWL</sequence>
<dbReference type="RefSeq" id="WP_339096162.1">
    <property type="nucleotide sequence ID" value="NZ_CP149782.1"/>
</dbReference>
<dbReference type="AlphaFoldDB" id="A0AAU6Q3M9"/>